<accession>A0A9J6C5I9</accession>
<gene>
    <name evidence="10" type="ORF">PVAND_006653</name>
</gene>
<keyword evidence="8 9" id="KW-0472">Membrane</keyword>
<keyword evidence="5" id="KW-0999">Mitochondrion inner membrane</keyword>
<dbReference type="AlphaFoldDB" id="A0A9J6C5I9"/>
<comment type="caution">
    <text evidence="10">The sequence shown here is derived from an EMBL/GenBank/DDBJ whole genome shotgun (WGS) entry which is preliminary data.</text>
</comment>
<proteinExistence type="inferred from homology"/>
<sequence>MDKTEDKDKKKPPKINWDELDERDENRKHLYIFGRDVAEMPCFRNSFLYGIAGGIGTGLGTFMFTSRPGFSTHIGYGTFFFTTLIYWFGCRYNYSNTKFQYSKMKTAMKQQAVFEGTAIEEEIKKKAESV</sequence>
<keyword evidence="11" id="KW-1185">Reference proteome</keyword>
<name>A0A9J6C5I9_POLVA</name>
<evidence type="ECO:0000256" key="4">
    <source>
        <dbReference type="ARBA" id="ARBA00022692"/>
    </source>
</evidence>
<dbReference type="OrthoDB" id="14603at2759"/>
<evidence type="ECO:0000256" key="1">
    <source>
        <dbReference type="ARBA" id="ARBA00004273"/>
    </source>
</evidence>
<evidence type="ECO:0000256" key="6">
    <source>
        <dbReference type="ARBA" id="ARBA00022989"/>
    </source>
</evidence>
<keyword evidence="6 9" id="KW-1133">Transmembrane helix</keyword>
<evidence type="ECO:0000313" key="10">
    <source>
        <dbReference type="EMBL" id="KAG5676846.1"/>
    </source>
</evidence>
<dbReference type="InterPro" id="IPR022533">
    <property type="entry name" value="Cox20"/>
</dbReference>
<dbReference type="Proteomes" id="UP001107558">
    <property type="component" value="Chromosome 2"/>
</dbReference>
<feature type="transmembrane region" description="Helical" evidence="9">
    <location>
        <begin position="70"/>
        <end position="89"/>
    </location>
</feature>
<dbReference type="PANTHER" id="PTHR31586:SF1">
    <property type="entry name" value="CYTOCHROME C OXIDASE ASSEMBLY PROTEIN COX20, MITOCHONDRIAL"/>
    <property type="match status" value="1"/>
</dbReference>
<evidence type="ECO:0000256" key="2">
    <source>
        <dbReference type="ARBA" id="ARBA00009575"/>
    </source>
</evidence>
<evidence type="ECO:0000256" key="7">
    <source>
        <dbReference type="ARBA" id="ARBA00023128"/>
    </source>
</evidence>
<comment type="similarity">
    <text evidence="2">Belongs to the COX20 family.</text>
</comment>
<evidence type="ECO:0000313" key="11">
    <source>
        <dbReference type="Proteomes" id="UP001107558"/>
    </source>
</evidence>
<dbReference type="GO" id="GO:0033617">
    <property type="term" value="P:mitochondrial respiratory chain complex IV assembly"/>
    <property type="evidence" value="ECO:0007669"/>
    <property type="project" value="InterPro"/>
</dbReference>
<reference evidence="10" key="1">
    <citation type="submission" date="2021-03" db="EMBL/GenBank/DDBJ databases">
        <title>Chromosome level genome of the anhydrobiotic midge Polypedilum vanderplanki.</title>
        <authorList>
            <person name="Yoshida Y."/>
            <person name="Kikawada T."/>
            <person name="Gusev O."/>
        </authorList>
    </citation>
    <scope>NUCLEOTIDE SEQUENCE</scope>
    <source>
        <strain evidence="10">NIAS01</strain>
        <tissue evidence="10">Whole body or cell culture</tissue>
    </source>
</reference>
<organism evidence="10 11">
    <name type="scientific">Polypedilum vanderplanki</name>
    <name type="common">Sleeping chironomid midge</name>
    <dbReference type="NCBI Taxonomy" id="319348"/>
    <lineage>
        <taxon>Eukaryota</taxon>
        <taxon>Metazoa</taxon>
        <taxon>Ecdysozoa</taxon>
        <taxon>Arthropoda</taxon>
        <taxon>Hexapoda</taxon>
        <taxon>Insecta</taxon>
        <taxon>Pterygota</taxon>
        <taxon>Neoptera</taxon>
        <taxon>Endopterygota</taxon>
        <taxon>Diptera</taxon>
        <taxon>Nematocera</taxon>
        <taxon>Chironomoidea</taxon>
        <taxon>Chironomidae</taxon>
        <taxon>Chironominae</taxon>
        <taxon>Polypedilum</taxon>
        <taxon>Polypedilum</taxon>
    </lineage>
</organism>
<evidence type="ECO:0000256" key="8">
    <source>
        <dbReference type="ARBA" id="ARBA00023136"/>
    </source>
</evidence>
<evidence type="ECO:0000256" key="3">
    <source>
        <dbReference type="ARBA" id="ARBA00017689"/>
    </source>
</evidence>
<dbReference type="Pfam" id="PF12597">
    <property type="entry name" value="Cox20"/>
    <property type="match status" value="1"/>
</dbReference>
<dbReference type="EMBL" id="JADBJN010000002">
    <property type="protein sequence ID" value="KAG5676846.1"/>
    <property type="molecule type" value="Genomic_DNA"/>
</dbReference>
<dbReference type="PANTHER" id="PTHR31586">
    <property type="entry name" value="CYTOCHROME C OXIDASE PROTEIN 20"/>
    <property type="match status" value="1"/>
</dbReference>
<dbReference type="GO" id="GO:0005743">
    <property type="term" value="C:mitochondrial inner membrane"/>
    <property type="evidence" value="ECO:0007669"/>
    <property type="project" value="UniProtKB-SubCell"/>
</dbReference>
<keyword evidence="4 9" id="KW-0812">Transmembrane</keyword>
<dbReference type="PRINTS" id="PR02049">
    <property type="entry name" value="PROTEINF36A"/>
</dbReference>
<keyword evidence="7" id="KW-0496">Mitochondrion</keyword>
<protein>
    <recommendedName>
        <fullName evidence="3">Cytochrome c oxidase assembly protein COX20, mitochondrial</fullName>
    </recommendedName>
</protein>
<comment type="subcellular location">
    <subcellularLocation>
        <location evidence="1">Mitochondrion inner membrane</location>
    </subcellularLocation>
</comment>
<feature type="transmembrane region" description="Helical" evidence="9">
    <location>
        <begin position="47"/>
        <end position="64"/>
    </location>
</feature>
<evidence type="ECO:0000256" key="9">
    <source>
        <dbReference type="SAM" id="Phobius"/>
    </source>
</evidence>
<evidence type="ECO:0000256" key="5">
    <source>
        <dbReference type="ARBA" id="ARBA00022792"/>
    </source>
</evidence>